<comment type="similarity">
    <text evidence="1 3">Belongs to the D-isomer specific 2-hydroxyacid dehydrogenase family.</text>
</comment>
<dbReference type="GO" id="GO:0050609">
    <property type="term" value="F:phosphonate dehydrogenase activity"/>
    <property type="evidence" value="ECO:0007669"/>
    <property type="project" value="UniProtKB-EC"/>
</dbReference>
<dbReference type="InterPro" id="IPR029753">
    <property type="entry name" value="D-isomer_DH_CS"/>
</dbReference>
<dbReference type="PANTHER" id="PTHR10996:SF257">
    <property type="entry name" value="GLYOXYLATE REDUCTASE 1"/>
    <property type="match status" value="1"/>
</dbReference>
<evidence type="ECO:0000256" key="2">
    <source>
        <dbReference type="ARBA" id="ARBA00023002"/>
    </source>
</evidence>
<accession>A0A9W6CNI1</accession>
<sequence length="331" mass="35557">MARKTLVTNWVHPEVLDLLSTRGAVEANTTREPWPRAELLRRARDADAILAFMTDHVDGAFLEACPDLKVVACALKGADNFDMEACRARGVDVTIVPDLLTAPTAELAVGLMIALGRNLLAGDRLIRQHPFAGWRPVLYGMGLDGAEVGIVGMGAVGQAIAHRVRPFRCRISYCDAHPLSPAAEDAQGLLRRDLAELLARSDYLVLALPLNAESRHLIDAAAIAAMKPGALLINPARGSLVDEAAVANALEANHLGGYAADVFETEDWARPDRPAGVEPRLLSHARTVLTPHIGSAVDSVRRDIALAAARNILRHLDGLQREPPSHDRSAA</sequence>
<evidence type="ECO:0000256" key="1">
    <source>
        <dbReference type="ARBA" id="ARBA00005854"/>
    </source>
</evidence>
<dbReference type="AlphaFoldDB" id="A0A9W6CNI1"/>
<evidence type="ECO:0000313" key="8">
    <source>
        <dbReference type="Proteomes" id="UP001144397"/>
    </source>
</evidence>
<keyword evidence="9" id="KW-1185">Reference proteome</keyword>
<evidence type="ECO:0000259" key="4">
    <source>
        <dbReference type="Pfam" id="PF00389"/>
    </source>
</evidence>
<dbReference type="PROSITE" id="PS00065">
    <property type="entry name" value="D_2_HYDROXYACID_DH_1"/>
    <property type="match status" value="1"/>
</dbReference>
<dbReference type="InterPro" id="IPR036291">
    <property type="entry name" value="NAD(P)-bd_dom_sf"/>
</dbReference>
<dbReference type="CDD" id="cd12157">
    <property type="entry name" value="PTDH"/>
    <property type="match status" value="1"/>
</dbReference>
<dbReference type="Gene3D" id="3.40.50.720">
    <property type="entry name" value="NAD(P)-binding Rossmann-like Domain"/>
    <property type="match status" value="2"/>
</dbReference>
<dbReference type="Proteomes" id="UP001245370">
    <property type="component" value="Unassembled WGS sequence"/>
</dbReference>
<dbReference type="SUPFAM" id="SSF52283">
    <property type="entry name" value="Formate/glycerate dehydrogenase catalytic domain-like"/>
    <property type="match status" value="1"/>
</dbReference>
<dbReference type="RefSeq" id="WP_063112041.1">
    <property type="nucleotide sequence ID" value="NZ_BSDO01000001.1"/>
</dbReference>
<gene>
    <name evidence="7" type="ORF">GGQ86_001226</name>
    <name evidence="6" type="ORF">XFLAVUS301_07120</name>
</gene>
<dbReference type="SUPFAM" id="SSF51735">
    <property type="entry name" value="NAD(P)-binding Rossmann-fold domains"/>
    <property type="match status" value="1"/>
</dbReference>
<evidence type="ECO:0000313" key="6">
    <source>
        <dbReference type="EMBL" id="GLI21038.1"/>
    </source>
</evidence>
<dbReference type="EMBL" id="BSDO01000001">
    <property type="protein sequence ID" value="GLI21038.1"/>
    <property type="molecule type" value="Genomic_DNA"/>
</dbReference>
<name>A0A9W6CNI1_XANFL</name>
<dbReference type="GO" id="GO:0005829">
    <property type="term" value="C:cytosol"/>
    <property type="evidence" value="ECO:0007669"/>
    <property type="project" value="TreeGrafter"/>
</dbReference>
<dbReference type="PROSITE" id="PS00671">
    <property type="entry name" value="D_2_HYDROXYACID_DH_3"/>
    <property type="match status" value="1"/>
</dbReference>
<protein>
    <submittedName>
        <fullName evidence="6">D-glycerate dehydrogenase</fullName>
    </submittedName>
    <submittedName>
        <fullName evidence="7">Phosphonate dehydrogenase</fullName>
        <ecNumber evidence="7">1.20.1.1</ecNumber>
    </submittedName>
</protein>
<dbReference type="PANTHER" id="PTHR10996">
    <property type="entry name" value="2-HYDROXYACID DEHYDROGENASE-RELATED"/>
    <property type="match status" value="1"/>
</dbReference>
<dbReference type="EMBL" id="JAVDPY010000002">
    <property type="protein sequence ID" value="MDR6332762.1"/>
    <property type="molecule type" value="Genomic_DNA"/>
</dbReference>
<organism evidence="6 8">
    <name type="scientific">Xanthobacter flavus</name>
    <dbReference type="NCBI Taxonomy" id="281"/>
    <lineage>
        <taxon>Bacteria</taxon>
        <taxon>Pseudomonadati</taxon>
        <taxon>Pseudomonadota</taxon>
        <taxon>Alphaproteobacteria</taxon>
        <taxon>Hyphomicrobiales</taxon>
        <taxon>Xanthobacteraceae</taxon>
        <taxon>Xanthobacter</taxon>
    </lineage>
</organism>
<dbReference type="EC" id="1.20.1.1" evidence="7"/>
<dbReference type="GO" id="GO:0030267">
    <property type="term" value="F:glyoxylate reductase (NADPH) activity"/>
    <property type="evidence" value="ECO:0007669"/>
    <property type="project" value="TreeGrafter"/>
</dbReference>
<dbReference type="Pfam" id="PF00389">
    <property type="entry name" value="2-Hacid_dh"/>
    <property type="match status" value="1"/>
</dbReference>
<dbReference type="InterPro" id="IPR006140">
    <property type="entry name" value="D-isomer_DH_NAD-bd"/>
</dbReference>
<evidence type="ECO:0000259" key="5">
    <source>
        <dbReference type="Pfam" id="PF02826"/>
    </source>
</evidence>
<dbReference type="InterPro" id="IPR050223">
    <property type="entry name" value="D-isomer_2-hydroxyacid_DH"/>
</dbReference>
<dbReference type="InterPro" id="IPR006139">
    <property type="entry name" value="D-isomer_2_OHA_DH_cat_dom"/>
</dbReference>
<evidence type="ECO:0000313" key="9">
    <source>
        <dbReference type="Proteomes" id="UP001245370"/>
    </source>
</evidence>
<dbReference type="Pfam" id="PF02826">
    <property type="entry name" value="2-Hacid_dh_C"/>
    <property type="match status" value="1"/>
</dbReference>
<keyword evidence="2 3" id="KW-0560">Oxidoreductase</keyword>
<reference evidence="6" key="1">
    <citation type="submission" date="2022-12" db="EMBL/GenBank/DDBJ databases">
        <title>Reference genome sequencing for broad-spectrum identification of bacterial and archaeal isolates by mass spectrometry.</title>
        <authorList>
            <person name="Sekiguchi Y."/>
            <person name="Tourlousse D.M."/>
        </authorList>
    </citation>
    <scope>NUCLEOTIDE SEQUENCE</scope>
    <source>
        <strain evidence="6">301</strain>
    </source>
</reference>
<proteinExistence type="inferred from homology"/>
<comment type="caution">
    <text evidence="6">The sequence shown here is derived from an EMBL/GenBank/DDBJ whole genome shotgun (WGS) entry which is preliminary data.</text>
</comment>
<dbReference type="InterPro" id="IPR029752">
    <property type="entry name" value="D-isomer_DH_CS1"/>
</dbReference>
<dbReference type="GeneID" id="95761508"/>
<reference evidence="7 9" key="2">
    <citation type="submission" date="2023-07" db="EMBL/GenBank/DDBJ databases">
        <title>Genomic Encyclopedia of Type Strains, Phase IV (KMG-IV): sequencing the most valuable type-strain genomes for metagenomic binning, comparative biology and taxonomic classification.</title>
        <authorList>
            <person name="Goeker M."/>
        </authorList>
    </citation>
    <scope>NUCLEOTIDE SEQUENCE [LARGE SCALE GENOMIC DNA]</scope>
    <source>
        <strain evidence="7 9">DSM 338</strain>
    </source>
</reference>
<dbReference type="Proteomes" id="UP001144397">
    <property type="component" value="Unassembled WGS sequence"/>
</dbReference>
<dbReference type="GO" id="GO:0008465">
    <property type="term" value="F:hydroxypyruvate reductase (NADH) activity"/>
    <property type="evidence" value="ECO:0007669"/>
    <property type="project" value="TreeGrafter"/>
</dbReference>
<evidence type="ECO:0000256" key="3">
    <source>
        <dbReference type="RuleBase" id="RU003719"/>
    </source>
</evidence>
<evidence type="ECO:0000313" key="7">
    <source>
        <dbReference type="EMBL" id="MDR6332762.1"/>
    </source>
</evidence>
<feature type="domain" description="D-isomer specific 2-hydroxyacid dehydrogenase catalytic" evidence="4">
    <location>
        <begin position="6"/>
        <end position="318"/>
    </location>
</feature>
<dbReference type="GO" id="GO:0051287">
    <property type="term" value="F:NAD binding"/>
    <property type="evidence" value="ECO:0007669"/>
    <property type="project" value="InterPro"/>
</dbReference>
<feature type="domain" description="D-isomer specific 2-hydroxyacid dehydrogenase NAD-binding" evidence="5">
    <location>
        <begin position="109"/>
        <end position="294"/>
    </location>
</feature>